<dbReference type="GO" id="GO:0031267">
    <property type="term" value="F:small GTPase binding"/>
    <property type="evidence" value="ECO:0007669"/>
    <property type="project" value="TreeGrafter"/>
</dbReference>
<dbReference type="AlphaFoldDB" id="A0AA39K9R7"/>
<dbReference type="PANTHER" id="PTHR47219">
    <property type="entry name" value="RAB GTPASE-ACTIVATING PROTEIN 1-LIKE"/>
    <property type="match status" value="1"/>
</dbReference>
<evidence type="ECO:0000313" key="6">
    <source>
        <dbReference type="EMBL" id="KAK0454798.1"/>
    </source>
</evidence>
<feature type="coiled-coil region" evidence="3">
    <location>
        <begin position="495"/>
        <end position="550"/>
    </location>
</feature>
<evidence type="ECO:0000256" key="3">
    <source>
        <dbReference type="SAM" id="Coils"/>
    </source>
</evidence>
<evidence type="ECO:0000256" key="2">
    <source>
        <dbReference type="ARBA" id="ARBA00023054"/>
    </source>
</evidence>
<dbReference type="SMART" id="SM00164">
    <property type="entry name" value="TBC"/>
    <property type="match status" value="1"/>
</dbReference>
<dbReference type="PANTHER" id="PTHR47219:SF9">
    <property type="entry name" value="GTPASE ACTIVATING PROTEIN AND CENTROSOME-ASSOCIATED, ISOFORM B"/>
    <property type="match status" value="1"/>
</dbReference>
<dbReference type="Gene3D" id="1.10.8.270">
    <property type="entry name" value="putative rabgap domain of human tbc1 domain family member 14 like domains"/>
    <property type="match status" value="1"/>
</dbReference>
<dbReference type="InterPro" id="IPR050302">
    <property type="entry name" value="Rab_GAP_TBC_domain"/>
</dbReference>
<dbReference type="SUPFAM" id="SSF47923">
    <property type="entry name" value="Ypt/Rab-GAP domain of gyp1p"/>
    <property type="match status" value="2"/>
</dbReference>
<dbReference type="Pfam" id="PF00566">
    <property type="entry name" value="RabGAP-TBC"/>
    <property type="match status" value="1"/>
</dbReference>
<evidence type="ECO:0000313" key="7">
    <source>
        <dbReference type="Proteomes" id="UP001175226"/>
    </source>
</evidence>
<feature type="region of interest" description="Disordered" evidence="4">
    <location>
        <begin position="57"/>
        <end position="105"/>
    </location>
</feature>
<evidence type="ECO:0000259" key="5">
    <source>
        <dbReference type="PROSITE" id="PS50086"/>
    </source>
</evidence>
<gene>
    <name evidence="6" type="ORF">EV421DRAFT_2072974</name>
</gene>
<dbReference type="GO" id="GO:0005096">
    <property type="term" value="F:GTPase activator activity"/>
    <property type="evidence" value="ECO:0007669"/>
    <property type="project" value="UniProtKB-KW"/>
</dbReference>
<evidence type="ECO:0000256" key="4">
    <source>
        <dbReference type="SAM" id="MobiDB-lite"/>
    </source>
</evidence>
<dbReference type="EMBL" id="JAUEPT010000002">
    <property type="protein sequence ID" value="KAK0454798.1"/>
    <property type="molecule type" value="Genomic_DNA"/>
</dbReference>
<dbReference type="Pfam" id="PF23436">
    <property type="entry name" value="RabGap-TBC_2"/>
    <property type="match status" value="1"/>
</dbReference>
<dbReference type="Gene3D" id="1.10.10.750">
    <property type="entry name" value="Ypt/Rab-GAP domain of gyp1p, domain 1"/>
    <property type="match status" value="1"/>
</dbReference>
<reference evidence="6" key="1">
    <citation type="submission" date="2023-06" db="EMBL/GenBank/DDBJ databases">
        <authorList>
            <consortium name="Lawrence Berkeley National Laboratory"/>
            <person name="Ahrendt S."/>
            <person name="Sahu N."/>
            <person name="Indic B."/>
            <person name="Wong-Bajracharya J."/>
            <person name="Merenyi Z."/>
            <person name="Ke H.-M."/>
            <person name="Monk M."/>
            <person name="Kocsube S."/>
            <person name="Drula E."/>
            <person name="Lipzen A."/>
            <person name="Balint B."/>
            <person name="Henrissat B."/>
            <person name="Andreopoulos B."/>
            <person name="Martin F.M."/>
            <person name="Harder C.B."/>
            <person name="Rigling D."/>
            <person name="Ford K.L."/>
            <person name="Foster G.D."/>
            <person name="Pangilinan J."/>
            <person name="Papanicolaou A."/>
            <person name="Barry K."/>
            <person name="LaButti K."/>
            <person name="Viragh M."/>
            <person name="Koriabine M."/>
            <person name="Yan M."/>
            <person name="Riley R."/>
            <person name="Champramary S."/>
            <person name="Plett K.L."/>
            <person name="Tsai I.J."/>
            <person name="Slot J."/>
            <person name="Sipos G."/>
            <person name="Plett J."/>
            <person name="Nagy L.G."/>
            <person name="Grigoriev I.V."/>
        </authorList>
    </citation>
    <scope>NUCLEOTIDE SEQUENCE</scope>
    <source>
        <strain evidence="6">FPL87.14</strain>
    </source>
</reference>
<feature type="domain" description="Rab-GAP TBC" evidence="5">
    <location>
        <begin position="191"/>
        <end position="392"/>
    </location>
</feature>
<organism evidence="6 7">
    <name type="scientific">Armillaria borealis</name>
    <dbReference type="NCBI Taxonomy" id="47425"/>
    <lineage>
        <taxon>Eukaryota</taxon>
        <taxon>Fungi</taxon>
        <taxon>Dikarya</taxon>
        <taxon>Basidiomycota</taxon>
        <taxon>Agaricomycotina</taxon>
        <taxon>Agaricomycetes</taxon>
        <taxon>Agaricomycetidae</taxon>
        <taxon>Agaricales</taxon>
        <taxon>Marasmiineae</taxon>
        <taxon>Physalacriaceae</taxon>
        <taxon>Armillaria</taxon>
    </lineage>
</organism>
<dbReference type="PROSITE" id="PS50086">
    <property type="entry name" value="TBC_RABGAP"/>
    <property type="match status" value="1"/>
</dbReference>
<protein>
    <submittedName>
        <fullName evidence="6">Rab-GTPase-TBC domain-containing protein</fullName>
    </submittedName>
</protein>
<dbReference type="Gene3D" id="1.10.472.80">
    <property type="entry name" value="Ypt/Rab-GAP domain of gyp1p, domain 3"/>
    <property type="match status" value="1"/>
</dbReference>
<accession>A0AA39K9R7</accession>
<feature type="compositionally biased region" description="Low complexity" evidence="4">
    <location>
        <begin position="58"/>
        <end position="70"/>
    </location>
</feature>
<evidence type="ECO:0000256" key="1">
    <source>
        <dbReference type="ARBA" id="ARBA00022468"/>
    </source>
</evidence>
<dbReference type="FunFam" id="1.10.10.750:FF:000003">
    <property type="entry name" value="GTPase activating protein (Evi5)"/>
    <property type="match status" value="1"/>
</dbReference>
<dbReference type="Proteomes" id="UP001175226">
    <property type="component" value="Unassembled WGS sequence"/>
</dbReference>
<proteinExistence type="predicted"/>
<feature type="compositionally biased region" description="Polar residues" evidence="4">
    <location>
        <begin position="78"/>
        <end position="87"/>
    </location>
</feature>
<dbReference type="InterPro" id="IPR000195">
    <property type="entry name" value="Rab-GAP-TBC_dom"/>
</dbReference>
<keyword evidence="7" id="KW-1185">Reference proteome</keyword>
<comment type="caution">
    <text evidence="6">The sequence shown here is derived from an EMBL/GenBank/DDBJ whole genome shotgun (WGS) entry which is preliminary data.</text>
</comment>
<dbReference type="InterPro" id="IPR035969">
    <property type="entry name" value="Rab-GAP_TBC_sf"/>
</dbReference>
<keyword evidence="2 3" id="KW-0175">Coiled coil</keyword>
<sequence length="594" mass="67771">MPEEEATTTTVAASLDSLLSPKAQTFDVNQAIRESVAEPDFNDVALEDDSRFSTVALSSRRSSSSVGSSVHTLDSPLPRSNPSTLASSFEAPDRPSHKKSASTTTIRSNHNLTFLLAKLEEDATKRGSVDGQIKLQEGFARLQREKEDQTETENSNATEVIDWDFWGAVMSDYQQFASEEPEKLAQAIAKGIPGTLRGMMWQLMAASKDPELESTYLKLLKETSPHEKAITRDLGRTFPHHDFFTDGDGIGQENLFNVLKAYSLYVSAGLMFVPFLFIFSSRYDTQVGYCQGLPFIVAILLLNMPDEEAFSLLVRLMYVYDLRGHFLPEMPKLQLRLFDRLVEELLPVLHIHFLRQGVKSSMFCSQWFLTMFSYRFPLDIVFRIYDNCLANGIEAIFGFSIALLHKNEDLLLGLKFDEILTFLNTKLFDRYKVQSTESGDPREVKYNADEFVNEAVSFRITPFQLDTYGHEYDDIMVSTYQFLVMSAQYGNKREANKHKVEMDELRTANRSLSAKVKNLETDFAQLSTEHVELLNELVKARLRNEETEGELVRYKLLFVVFFCFQVMPASRSLDMRKLCTKTRRASLLIVYQTQ</sequence>
<name>A0AA39K9R7_9AGAR</name>
<keyword evidence="1" id="KW-0343">GTPase activation</keyword>